<feature type="chain" id="PRO_5025609567" description="Secreted protein" evidence="1">
    <location>
        <begin position="30"/>
        <end position="152"/>
    </location>
</feature>
<proteinExistence type="predicted"/>
<dbReference type="EMBL" id="GIFC01011748">
    <property type="protein sequence ID" value="MXU93831.1"/>
    <property type="molecule type" value="Transcribed_RNA"/>
</dbReference>
<sequence length="152" mass="16535">MTLSGRARGLASTALGLACLLRHLPGEAALSGVASRAELSQAFGGCSPSLEAHPLKAMLYSDLSRAQASDGRSQTNHAGYAAHVRTRPHLYCLPSRRGRRYEHVGPTGQHQKRIIIMFVMFLYVCCHCSTNHKSRGPSDLRFWSCLIAAITS</sequence>
<dbReference type="PROSITE" id="PS51257">
    <property type="entry name" value="PROKAR_LIPOPROTEIN"/>
    <property type="match status" value="1"/>
</dbReference>
<accession>A0A6B0UWD5</accession>
<keyword evidence="1" id="KW-0732">Signal</keyword>
<dbReference type="AlphaFoldDB" id="A0A6B0UWD5"/>
<name>A0A6B0UWD5_IXORI</name>
<evidence type="ECO:0000313" key="2">
    <source>
        <dbReference type="EMBL" id="MXU93831.1"/>
    </source>
</evidence>
<organism evidence="2">
    <name type="scientific">Ixodes ricinus</name>
    <name type="common">Common tick</name>
    <name type="synonym">Acarus ricinus</name>
    <dbReference type="NCBI Taxonomy" id="34613"/>
    <lineage>
        <taxon>Eukaryota</taxon>
        <taxon>Metazoa</taxon>
        <taxon>Ecdysozoa</taxon>
        <taxon>Arthropoda</taxon>
        <taxon>Chelicerata</taxon>
        <taxon>Arachnida</taxon>
        <taxon>Acari</taxon>
        <taxon>Parasitiformes</taxon>
        <taxon>Ixodida</taxon>
        <taxon>Ixodoidea</taxon>
        <taxon>Ixodidae</taxon>
        <taxon>Ixodinae</taxon>
        <taxon>Ixodes</taxon>
    </lineage>
</organism>
<reference evidence="2" key="1">
    <citation type="submission" date="2019-12" db="EMBL/GenBank/DDBJ databases">
        <title>An insight into the sialome of adult female Ixodes ricinus ticks feeding for 6 days.</title>
        <authorList>
            <person name="Perner J."/>
            <person name="Ribeiro J.M.C."/>
        </authorList>
    </citation>
    <scope>NUCLEOTIDE SEQUENCE</scope>
    <source>
        <strain evidence="2">Semi-engorged</strain>
        <tissue evidence="2">Salivary glands</tissue>
    </source>
</reference>
<feature type="signal peptide" evidence="1">
    <location>
        <begin position="1"/>
        <end position="29"/>
    </location>
</feature>
<evidence type="ECO:0008006" key="3">
    <source>
        <dbReference type="Google" id="ProtNLM"/>
    </source>
</evidence>
<protein>
    <recommendedName>
        <fullName evidence="3">Secreted protein</fullName>
    </recommendedName>
</protein>
<evidence type="ECO:0000256" key="1">
    <source>
        <dbReference type="SAM" id="SignalP"/>
    </source>
</evidence>